<dbReference type="AlphaFoldDB" id="A0A3B0C2D4"/>
<keyword evidence="5" id="KW-0136">Cellulose degradation</keyword>
<evidence type="ECO:0000256" key="11">
    <source>
        <dbReference type="RuleBase" id="RU361175"/>
    </source>
</evidence>
<feature type="binding site" evidence="10">
    <location>
        <position position="119"/>
    </location>
    <ligand>
        <name>substrate</name>
    </ligand>
</feature>
<feature type="binding site" evidence="10">
    <location>
        <position position="296"/>
    </location>
    <ligand>
        <name>substrate</name>
    </ligand>
</feature>
<keyword evidence="8" id="KW-0624">Polysaccharide degradation</keyword>
<evidence type="ECO:0000256" key="5">
    <source>
        <dbReference type="ARBA" id="ARBA00023001"/>
    </source>
</evidence>
<evidence type="ECO:0000256" key="4">
    <source>
        <dbReference type="ARBA" id="ARBA00022801"/>
    </source>
</evidence>
<evidence type="ECO:0000256" key="9">
    <source>
        <dbReference type="PIRSR" id="PIRSR617736-1"/>
    </source>
</evidence>
<dbReference type="PROSITE" id="PS00653">
    <property type="entry name" value="GLYCOSYL_HYDROL_F1_2"/>
    <property type="match status" value="1"/>
</dbReference>
<dbReference type="SUPFAM" id="SSF51445">
    <property type="entry name" value="(Trans)glycosidases"/>
    <property type="match status" value="1"/>
</dbReference>
<organism evidence="12 13">
    <name type="scientific">Ulvibacterium marinum</name>
    <dbReference type="NCBI Taxonomy" id="2419782"/>
    <lineage>
        <taxon>Bacteria</taxon>
        <taxon>Pseudomonadati</taxon>
        <taxon>Bacteroidota</taxon>
        <taxon>Flavobacteriia</taxon>
        <taxon>Flavobacteriales</taxon>
        <taxon>Flavobacteriaceae</taxon>
        <taxon>Ulvibacterium</taxon>
    </lineage>
</organism>
<feature type="binding site" evidence="10">
    <location>
        <begin position="421"/>
        <end position="422"/>
    </location>
    <ligand>
        <name>substrate</name>
    </ligand>
</feature>
<accession>A0A3B0C2D4</accession>
<name>A0A3B0C2D4_9FLAO</name>
<keyword evidence="7 11" id="KW-0326">Glycosidase</keyword>
<proteinExistence type="inferred from homology"/>
<feature type="binding site" evidence="10">
    <location>
        <position position="414"/>
    </location>
    <ligand>
        <name>substrate</name>
    </ligand>
</feature>
<feature type="binding site" evidence="10">
    <location>
        <position position="18"/>
    </location>
    <ligand>
        <name>substrate</name>
    </ligand>
</feature>
<dbReference type="InterPro" id="IPR017736">
    <property type="entry name" value="Glyco_hydro_1_beta-glucosidase"/>
</dbReference>
<dbReference type="InterPro" id="IPR001360">
    <property type="entry name" value="Glyco_hydro_1"/>
</dbReference>
<evidence type="ECO:0000313" key="12">
    <source>
        <dbReference type="EMBL" id="RKN77867.1"/>
    </source>
</evidence>
<sequence>MLKFPKDFVWGSATSSHQIEGGAAQDGRSWSIWDAHSHIPGRTHKGDTADVACDHYNKYKEDVRLMADLGLKAYRFSISWSRIQPDGQGDINPKGIAFYNNLIDELLKHNITPWITLYHWDLPLALQTEKDGWLNPEIADSFAQYAGICFGHFGDRVKNWITLNEPWVVAILGHGEGIFAPGRKSKDEPYQVAHQLLRAHGKAVQLYRGKYQTAQKGQIGITNNCDWREPLTNSEADKDAAQRSLEFFLGWFADPIYFGDYPQVMKDRVGDRLPKFTKEDIALIKGSSDFFGLNHYTGLYASDVDPDADVQNEVYGNGGIFEDQYVQLTADPKWEMTTMKWAILPWGCRKLIEWVSNRYGNPPLYITENGCALDDKLENGEVKDTVRKEYIEGYLAACHKALQKGVNLKGYFVWSFMDNFEWAHGYSKRFGIHYVDYTTLERTPKNSALWFKHVIADNGFELSIPDVKI</sequence>
<evidence type="ECO:0000256" key="7">
    <source>
        <dbReference type="ARBA" id="ARBA00023295"/>
    </source>
</evidence>
<dbReference type="NCBIfam" id="TIGR03356">
    <property type="entry name" value="BGL"/>
    <property type="match status" value="1"/>
</dbReference>
<feature type="binding site" evidence="10">
    <location>
        <position position="164"/>
    </location>
    <ligand>
        <name>substrate</name>
    </ligand>
</feature>
<dbReference type="EC" id="3.2.1.21" evidence="3 11"/>
<reference evidence="12 13" key="1">
    <citation type="submission" date="2018-10" db="EMBL/GenBank/DDBJ databases">
        <title>Ulvibacterium marinum gen. nov., sp. nov., a novel marine bacterium of the family Flavobacteriaceae, isolated from a culture of the green alga Ulva prolifera.</title>
        <authorList>
            <person name="Zhang Z."/>
        </authorList>
    </citation>
    <scope>NUCLEOTIDE SEQUENCE [LARGE SCALE GENOMIC DNA]</scope>
    <source>
        <strain evidence="12 13">CCMM003</strain>
    </source>
</reference>
<evidence type="ECO:0000256" key="10">
    <source>
        <dbReference type="PIRSR" id="PIRSR617736-2"/>
    </source>
</evidence>
<dbReference type="Gene3D" id="3.20.20.80">
    <property type="entry name" value="Glycosidases"/>
    <property type="match status" value="1"/>
</dbReference>
<dbReference type="PANTHER" id="PTHR10353">
    <property type="entry name" value="GLYCOSYL HYDROLASE"/>
    <property type="match status" value="1"/>
</dbReference>
<gene>
    <name evidence="12" type="ORF">D7Z94_21785</name>
</gene>
<protein>
    <recommendedName>
        <fullName evidence="3 11">Beta-glucosidase</fullName>
        <ecNumber evidence="3 11">3.2.1.21</ecNumber>
    </recommendedName>
</protein>
<keyword evidence="6" id="KW-0119">Carbohydrate metabolism</keyword>
<dbReference type="InterPro" id="IPR033132">
    <property type="entry name" value="GH_1_N_CS"/>
</dbReference>
<feature type="active site" description="Nucleophile" evidence="9">
    <location>
        <position position="368"/>
    </location>
</feature>
<evidence type="ECO:0000256" key="1">
    <source>
        <dbReference type="ARBA" id="ARBA00000448"/>
    </source>
</evidence>
<keyword evidence="13" id="KW-1185">Reference proteome</keyword>
<evidence type="ECO:0000313" key="13">
    <source>
        <dbReference type="Proteomes" id="UP000276603"/>
    </source>
</evidence>
<evidence type="ECO:0000256" key="6">
    <source>
        <dbReference type="ARBA" id="ARBA00023277"/>
    </source>
</evidence>
<dbReference type="OrthoDB" id="9765195at2"/>
<comment type="catalytic activity">
    <reaction evidence="1 11">
        <text>Hydrolysis of terminal, non-reducing beta-D-glucosyl residues with release of beta-D-glucose.</text>
        <dbReference type="EC" id="3.2.1.21"/>
    </reaction>
</comment>
<dbReference type="FunFam" id="3.20.20.80:FF:000011">
    <property type="entry name" value="Cytosolic beta-glucosidase"/>
    <property type="match status" value="1"/>
</dbReference>
<dbReference type="EMBL" id="RBCJ01000005">
    <property type="protein sequence ID" value="RKN77867.1"/>
    <property type="molecule type" value="Genomic_DNA"/>
</dbReference>
<comment type="similarity">
    <text evidence="2 11">Belongs to the glycosyl hydrolase 1 family.</text>
</comment>
<dbReference type="RefSeq" id="WP_120713764.1">
    <property type="nucleotide sequence ID" value="NZ_RBCJ01000005.1"/>
</dbReference>
<dbReference type="Proteomes" id="UP000276603">
    <property type="component" value="Unassembled WGS sequence"/>
</dbReference>
<evidence type="ECO:0000256" key="3">
    <source>
        <dbReference type="ARBA" id="ARBA00012744"/>
    </source>
</evidence>
<evidence type="ECO:0000256" key="8">
    <source>
        <dbReference type="ARBA" id="ARBA00023326"/>
    </source>
</evidence>
<dbReference type="PRINTS" id="PR00131">
    <property type="entry name" value="GLHYDRLASE1"/>
</dbReference>
<evidence type="ECO:0000256" key="2">
    <source>
        <dbReference type="ARBA" id="ARBA00010838"/>
    </source>
</evidence>
<comment type="caution">
    <text evidence="12">The sequence shown here is derived from an EMBL/GenBank/DDBJ whole genome shotgun (WGS) entry which is preliminary data.</text>
</comment>
<dbReference type="PANTHER" id="PTHR10353:SF36">
    <property type="entry name" value="LP05116P"/>
    <property type="match status" value="1"/>
</dbReference>
<dbReference type="GO" id="GO:0008422">
    <property type="term" value="F:beta-glucosidase activity"/>
    <property type="evidence" value="ECO:0007669"/>
    <property type="project" value="UniProtKB-EC"/>
</dbReference>
<feature type="active site" description="Proton donor" evidence="9">
    <location>
        <position position="165"/>
    </location>
</feature>
<dbReference type="InterPro" id="IPR017853">
    <property type="entry name" value="GH"/>
</dbReference>
<dbReference type="Pfam" id="PF00232">
    <property type="entry name" value="Glyco_hydro_1"/>
    <property type="match status" value="1"/>
</dbReference>
<keyword evidence="4 11" id="KW-0378">Hydrolase</keyword>
<dbReference type="GO" id="GO:0030245">
    <property type="term" value="P:cellulose catabolic process"/>
    <property type="evidence" value="ECO:0007669"/>
    <property type="project" value="UniProtKB-KW"/>
</dbReference>